<organism evidence="3 4">
    <name type="scientific">Chitinophaga alhagiae</name>
    <dbReference type="NCBI Taxonomy" id="2203219"/>
    <lineage>
        <taxon>Bacteria</taxon>
        <taxon>Pseudomonadati</taxon>
        <taxon>Bacteroidota</taxon>
        <taxon>Chitinophagia</taxon>
        <taxon>Chitinophagales</taxon>
        <taxon>Chitinophagaceae</taxon>
        <taxon>Chitinophaga</taxon>
    </lineage>
</organism>
<dbReference type="Proteomes" id="UP000246099">
    <property type="component" value="Chromosome"/>
</dbReference>
<evidence type="ECO:0000256" key="1">
    <source>
        <dbReference type="ARBA" id="ARBA00022801"/>
    </source>
</evidence>
<evidence type="ECO:0000259" key="2">
    <source>
        <dbReference type="Pfam" id="PF00561"/>
    </source>
</evidence>
<keyword evidence="1" id="KW-0378">Hydrolase</keyword>
<dbReference type="RefSeq" id="WP_119076328.1">
    <property type="nucleotide sequence ID" value="NZ_CP029600.1"/>
</dbReference>
<evidence type="ECO:0000313" key="3">
    <source>
        <dbReference type="EMBL" id="AWO00650.1"/>
    </source>
</evidence>
<evidence type="ECO:0000313" key="4">
    <source>
        <dbReference type="Proteomes" id="UP000246099"/>
    </source>
</evidence>
<dbReference type="InterPro" id="IPR029058">
    <property type="entry name" value="AB_hydrolase_fold"/>
</dbReference>
<proteinExistence type="predicted"/>
<gene>
    <name evidence="3" type="ORF">DLD77_02515</name>
</gene>
<sequence>MKGILTFLLFSFSQLVGQAQAKTKQVFIEGSGQPIVFLHGGTFDYTAFAAHARLLSDTFTVIRMLQFNVQYADAGWTLPIDYSVSMESDAIKATLDSLHITTPIILIGHSYGGVIAFEFALNHPDRIKCLVLVEPPLFDIAKRKGEYSEKMKQIDELSKDFTPQAIVTEDMIKSFRCEMTNCDTFDIRTHPMWPKWLKQKDRLKGLSVVSAYKIDFRKLYAFSKSVLIVTGTKTIEPNKTVDKLLSREFSNAKTGSLTGDHIAIYQNADNFVPMLKSFVRTNSNSY</sequence>
<dbReference type="PRINTS" id="PR00111">
    <property type="entry name" value="ABHYDROLASE"/>
</dbReference>
<keyword evidence="4" id="KW-1185">Reference proteome</keyword>
<accession>A0ABM6W9L4</accession>
<dbReference type="PANTHER" id="PTHR43798:SF31">
    <property type="entry name" value="AB HYDROLASE SUPERFAMILY PROTEIN YCLE"/>
    <property type="match status" value="1"/>
</dbReference>
<dbReference type="SUPFAM" id="SSF53474">
    <property type="entry name" value="alpha/beta-Hydrolases"/>
    <property type="match status" value="1"/>
</dbReference>
<dbReference type="Gene3D" id="3.40.50.1820">
    <property type="entry name" value="alpha/beta hydrolase"/>
    <property type="match status" value="1"/>
</dbReference>
<feature type="domain" description="AB hydrolase-1" evidence="2">
    <location>
        <begin position="34"/>
        <end position="141"/>
    </location>
</feature>
<name>A0ABM6W9L4_9BACT</name>
<dbReference type="PANTHER" id="PTHR43798">
    <property type="entry name" value="MONOACYLGLYCEROL LIPASE"/>
    <property type="match status" value="1"/>
</dbReference>
<reference evidence="3 4" key="1">
    <citation type="submission" date="2018-05" db="EMBL/GenBank/DDBJ databases">
        <title>Chitinophaga sp. nov., isolated from rhizosphere soil of Alhagi.</title>
        <authorList>
            <person name="Liu Y."/>
        </authorList>
    </citation>
    <scope>NUCLEOTIDE SEQUENCE [LARGE SCALE GENOMIC DNA]</scope>
    <source>
        <strain evidence="3 4">T22</strain>
    </source>
</reference>
<dbReference type="InterPro" id="IPR000073">
    <property type="entry name" value="AB_hydrolase_1"/>
</dbReference>
<dbReference type="Pfam" id="PF00561">
    <property type="entry name" value="Abhydrolase_1"/>
    <property type="match status" value="1"/>
</dbReference>
<dbReference type="InterPro" id="IPR050266">
    <property type="entry name" value="AB_hydrolase_sf"/>
</dbReference>
<dbReference type="EMBL" id="CP029600">
    <property type="protein sequence ID" value="AWO00650.1"/>
    <property type="molecule type" value="Genomic_DNA"/>
</dbReference>
<protein>
    <recommendedName>
        <fullName evidence="2">AB hydrolase-1 domain-containing protein</fullName>
    </recommendedName>
</protein>